<protein>
    <submittedName>
        <fullName evidence="1">Uncharacterized protein</fullName>
    </submittedName>
</protein>
<comment type="caution">
    <text evidence="1">The sequence shown here is derived from an EMBL/GenBank/DDBJ whole genome shotgun (WGS) entry which is preliminary data.</text>
</comment>
<evidence type="ECO:0000313" key="1">
    <source>
        <dbReference type="EMBL" id="CAK7323192.1"/>
    </source>
</evidence>
<sequence length="95" mass="10397">MKGFIIAPDSIVVLIKQFRNPRPEGPLHYTKGSPRAVRLQVGRGLNLETTTAATVHSLISPNSANDQNSIPYIDLVSHLALLSMTCTENKSQLSR</sequence>
<dbReference type="EMBL" id="CAWUPB010000071">
    <property type="protein sequence ID" value="CAK7323192.1"/>
    <property type="molecule type" value="Genomic_DNA"/>
</dbReference>
<evidence type="ECO:0000313" key="2">
    <source>
        <dbReference type="Proteomes" id="UP001314170"/>
    </source>
</evidence>
<organism evidence="1 2">
    <name type="scientific">Dovyalis caffra</name>
    <dbReference type="NCBI Taxonomy" id="77055"/>
    <lineage>
        <taxon>Eukaryota</taxon>
        <taxon>Viridiplantae</taxon>
        <taxon>Streptophyta</taxon>
        <taxon>Embryophyta</taxon>
        <taxon>Tracheophyta</taxon>
        <taxon>Spermatophyta</taxon>
        <taxon>Magnoliopsida</taxon>
        <taxon>eudicotyledons</taxon>
        <taxon>Gunneridae</taxon>
        <taxon>Pentapetalae</taxon>
        <taxon>rosids</taxon>
        <taxon>fabids</taxon>
        <taxon>Malpighiales</taxon>
        <taxon>Salicaceae</taxon>
        <taxon>Flacourtieae</taxon>
        <taxon>Dovyalis</taxon>
    </lineage>
</organism>
<dbReference type="AlphaFoldDB" id="A0AAV1QND3"/>
<dbReference type="Proteomes" id="UP001314170">
    <property type="component" value="Unassembled WGS sequence"/>
</dbReference>
<gene>
    <name evidence="1" type="ORF">DCAF_LOCUS809</name>
</gene>
<accession>A0AAV1QND3</accession>
<reference evidence="1 2" key="1">
    <citation type="submission" date="2024-01" db="EMBL/GenBank/DDBJ databases">
        <authorList>
            <person name="Waweru B."/>
        </authorList>
    </citation>
    <scope>NUCLEOTIDE SEQUENCE [LARGE SCALE GENOMIC DNA]</scope>
</reference>
<keyword evidence="2" id="KW-1185">Reference proteome</keyword>
<proteinExistence type="predicted"/>
<name>A0AAV1QND3_9ROSI</name>